<protein>
    <submittedName>
        <fullName evidence="1">Uncharacterized protein</fullName>
    </submittedName>
</protein>
<proteinExistence type="predicted"/>
<evidence type="ECO:0000313" key="1">
    <source>
        <dbReference type="EMBL" id="BCJ47688.1"/>
    </source>
</evidence>
<dbReference type="Proteomes" id="UP000676967">
    <property type="component" value="Chromosome"/>
</dbReference>
<reference evidence="1 2" key="1">
    <citation type="submission" date="2020-08" db="EMBL/GenBank/DDBJ databases">
        <title>Whole genome shotgun sequence of Actinoplanes ianthinogenes NBRC 13996.</title>
        <authorList>
            <person name="Komaki H."/>
            <person name="Tamura T."/>
        </authorList>
    </citation>
    <scope>NUCLEOTIDE SEQUENCE [LARGE SCALE GENOMIC DNA]</scope>
    <source>
        <strain evidence="1 2">NBRC 13996</strain>
    </source>
</reference>
<keyword evidence="2" id="KW-1185">Reference proteome</keyword>
<name>A0ABM7M7P8_9ACTN</name>
<evidence type="ECO:0000313" key="2">
    <source>
        <dbReference type="Proteomes" id="UP000676967"/>
    </source>
</evidence>
<dbReference type="EMBL" id="AP023356">
    <property type="protein sequence ID" value="BCJ47688.1"/>
    <property type="molecule type" value="Genomic_DNA"/>
</dbReference>
<accession>A0ABM7M7P8</accession>
<gene>
    <name evidence="1" type="ORF">Aiant_83450</name>
</gene>
<sequence length="74" mass="7778">MLRALEGTGAEVEYDFGYGNGFTVNAREAAEIADGLALEGWWSPGQEVTLISHAIAAFYRSAADEGRTVIGGVA</sequence>
<organism evidence="1 2">
    <name type="scientific">Actinoplanes ianthinogenes</name>
    <dbReference type="NCBI Taxonomy" id="122358"/>
    <lineage>
        <taxon>Bacteria</taxon>
        <taxon>Bacillati</taxon>
        <taxon>Actinomycetota</taxon>
        <taxon>Actinomycetes</taxon>
        <taxon>Micromonosporales</taxon>
        <taxon>Micromonosporaceae</taxon>
        <taxon>Actinoplanes</taxon>
    </lineage>
</organism>